<reference evidence="2" key="2">
    <citation type="submission" date="2020-09" db="EMBL/GenBank/DDBJ databases">
        <authorList>
            <person name="Sun Q."/>
            <person name="Sedlacek I."/>
        </authorList>
    </citation>
    <scope>NUCLEOTIDE SEQUENCE</scope>
    <source>
        <strain evidence="2">CCM 7684</strain>
    </source>
</reference>
<dbReference type="PANTHER" id="PTHR48207:SF3">
    <property type="entry name" value="SUCCINATE--HYDROXYMETHYLGLUTARATE COA-TRANSFERASE"/>
    <property type="match status" value="1"/>
</dbReference>
<gene>
    <name evidence="2" type="ORF">GCM10007276_24270</name>
</gene>
<keyword evidence="1 2" id="KW-0808">Transferase</keyword>
<organism evidence="2 3">
    <name type="scientific">Agaricicola taiwanensis</name>
    <dbReference type="NCBI Taxonomy" id="591372"/>
    <lineage>
        <taxon>Bacteria</taxon>
        <taxon>Pseudomonadati</taxon>
        <taxon>Pseudomonadota</taxon>
        <taxon>Alphaproteobacteria</taxon>
        <taxon>Rhodobacterales</taxon>
        <taxon>Paracoccaceae</taxon>
        <taxon>Agaricicola</taxon>
    </lineage>
</organism>
<evidence type="ECO:0000313" key="3">
    <source>
        <dbReference type="Proteomes" id="UP000602745"/>
    </source>
</evidence>
<dbReference type="InterPro" id="IPR003673">
    <property type="entry name" value="CoA-Trfase_fam_III"/>
</dbReference>
<dbReference type="InterPro" id="IPR050483">
    <property type="entry name" value="CoA-transferase_III_domain"/>
</dbReference>
<dbReference type="Gene3D" id="3.40.50.10540">
    <property type="entry name" value="Crotonobetainyl-coa:carnitine coa-transferase, domain 1"/>
    <property type="match status" value="1"/>
</dbReference>
<proteinExistence type="predicted"/>
<dbReference type="AlphaFoldDB" id="A0A8J2YIU7"/>
<keyword evidence="3" id="KW-1185">Reference proteome</keyword>
<dbReference type="EMBL" id="BMCP01000002">
    <property type="protein sequence ID" value="GGE46206.1"/>
    <property type="molecule type" value="Genomic_DNA"/>
</dbReference>
<protein>
    <submittedName>
        <fullName evidence="2">CoA transferase</fullName>
    </submittedName>
</protein>
<dbReference type="InterPro" id="IPR023606">
    <property type="entry name" value="CoA-Trfase_III_dom_1_sf"/>
</dbReference>
<evidence type="ECO:0000256" key="1">
    <source>
        <dbReference type="ARBA" id="ARBA00022679"/>
    </source>
</evidence>
<dbReference type="InterPro" id="IPR044855">
    <property type="entry name" value="CoA-Trfase_III_dom3_sf"/>
</dbReference>
<accession>A0A8J2YIU7</accession>
<dbReference type="PANTHER" id="PTHR48207">
    <property type="entry name" value="SUCCINATE--HYDROXYMETHYLGLUTARATE COA-TRANSFERASE"/>
    <property type="match status" value="1"/>
</dbReference>
<dbReference type="SUPFAM" id="SSF89796">
    <property type="entry name" value="CoA-transferase family III (CaiB/BaiF)"/>
    <property type="match status" value="1"/>
</dbReference>
<dbReference type="RefSeq" id="WP_188409975.1">
    <property type="nucleotide sequence ID" value="NZ_BMCP01000002.1"/>
</dbReference>
<reference evidence="2" key="1">
    <citation type="journal article" date="2014" name="Int. J. Syst. Evol. Microbiol.">
        <title>Complete genome sequence of Corynebacterium casei LMG S-19264T (=DSM 44701T), isolated from a smear-ripened cheese.</title>
        <authorList>
            <consortium name="US DOE Joint Genome Institute (JGI-PGF)"/>
            <person name="Walter F."/>
            <person name="Albersmeier A."/>
            <person name="Kalinowski J."/>
            <person name="Ruckert C."/>
        </authorList>
    </citation>
    <scope>NUCLEOTIDE SEQUENCE</scope>
    <source>
        <strain evidence="2">CCM 7684</strain>
    </source>
</reference>
<dbReference type="Proteomes" id="UP000602745">
    <property type="component" value="Unassembled WGS sequence"/>
</dbReference>
<dbReference type="GO" id="GO:0008410">
    <property type="term" value="F:CoA-transferase activity"/>
    <property type="evidence" value="ECO:0007669"/>
    <property type="project" value="TreeGrafter"/>
</dbReference>
<evidence type="ECO:0000313" key="2">
    <source>
        <dbReference type="EMBL" id="GGE46206.1"/>
    </source>
</evidence>
<comment type="caution">
    <text evidence="2">The sequence shown here is derived from an EMBL/GenBank/DDBJ whole genome shotgun (WGS) entry which is preliminary data.</text>
</comment>
<name>A0A8J2YIU7_9RHOB</name>
<dbReference type="Gene3D" id="3.30.1540.10">
    <property type="entry name" value="formyl-coa transferase, domain 3"/>
    <property type="match status" value="1"/>
</dbReference>
<sequence length="417" mass="46043">MTTTKPVPEAQGPLKGLKVVDVGMLFAGPLIGTFLSDLGADVIKIEHPQGDEVRRVGRFRDGQSLWWRVTSRNKKLMSIDIRTPRGADVVKRLAARTDILIENFRPGRFAEWGFDYKTLSAINPGLVLLHISGYGQTGPYSQRPGMGTLAEAFSGFAHTAGEADRPPTLPQFPLADGITALTGAYSVLAALYARDRNGGQGDEIDISLYEPMLPMLGAMLIDYDQLGFVSARRGNRSTWSVPRNSYRTKDDKWVAVSAAANSVAKRLFRAIGRDDLADDPSLATNPLRVKRLEECDGAIAGWIAEHTQKEVLDHFLKWEVVAGPIYDVSQIFDDPHVHERETLVELDDPKLGKVRLQNVVPRFARNPGKVRWPGKPDIGADTEDVLTELGYSEAELDEMRREGVLRNENETAGEAAQ</sequence>
<dbReference type="Pfam" id="PF02515">
    <property type="entry name" value="CoA_transf_3"/>
    <property type="match status" value="1"/>
</dbReference>